<reference evidence="9" key="1">
    <citation type="journal article" date="2019" name="Int. J. Syst. Evol. Microbiol.">
        <title>The Global Catalogue of Microorganisms (GCM) 10K type strain sequencing project: providing services to taxonomists for standard genome sequencing and annotation.</title>
        <authorList>
            <consortium name="The Broad Institute Genomics Platform"/>
            <consortium name="The Broad Institute Genome Sequencing Center for Infectious Disease"/>
            <person name="Wu L."/>
            <person name="Ma J."/>
        </authorList>
    </citation>
    <scope>NUCLEOTIDE SEQUENCE [LARGE SCALE GENOMIC DNA]</scope>
    <source>
        <strain evidence="9">CCUG 57263</strain>
    </source>
</reference>
<feature type="region of interest" description="Disordered" evidence="6">
    <location>
        <begin position="124"/>
        <end position="148"/>
    </location>
</feature>
<evidence type="ECO:0000256" key="5">
    <source>
        <dbReference type="ARBA" id="ARBA00023136"/>
    </source>
</evidence>
<feature type="transmembrane region" description="Helical" evidence="7">
    <location>
        <begin position="30"/>
        <end position="50"/>
    </location>
</feature>
<dbReference type="PANTHER" id="PTHR33931:SF2">
    <property type="entry name" value="HOLIN-LIKE PROTEIN CIDA"/>
    <property type="match status" value="1"/>
</dbReference>
<keyword evidence="3 7" id="KW-0812">Transmembrane</keyword>
<keyword evidence="9" id="KW-1185">Reference proteome</keyword>
<dbReference type="EMBL" id="JBHTIU010000010">
    <property type="protein sequence ID" value="MFD0868181.1"/>
    <property type="molecule type" value="Genomic_DNA"/>
</dbReference>
<keyword evidence="4 7" id="KW-1133">Transmembrane helix</keyword>
<evidence type="ECO:0000256" key="2">
    <source>
        <dbReference type="ARBA" id="ARBA00022475"/>
    </source>
</evidence>
<evidence type="ECO:0000256" key="6">
    <source>
        <dbReference type="SAM" id="MobiDB-lite"/>
    </source>
</evidence>
<accession>A0ABW3D5G5</accession>
<evidence type="ECO:0000256" key="3">
    <source>
        <dbReference type="ARBA" id="ARBA00022692"/>
    </source>
</evidence>
<evidence type="ECO:0000313" key="8">
    <source>
        <dbReference type="EMBL" id="MFD0868181.1"/>
    </source>
</evidence>
<gene>
    <name evidence="8" type="ORF">ACFQ03_03395</name>
</gene>
<feature type="compositionally biased region" description="Basic residues" evidence="6">
    <location>
        <begin position="138"/>
        <end position="148"/>
    </location>
</feature>
<organism evidence="8 9">
    <name type="scientific">Paenibacillus residui</name>
    <dbReference type="NCBI Taxonomy" id="629724"/>
    <lineage>
        <taxon>Bacteria</taxon>
        <taxon>Bacillati</taxon>
        <taxon>Bacillota</taxon>
        <taxon>Bacilli</taxon>
        <taxon>Bacillales</taxon>
        <taxon>Paenibacillaceae</taxon>
        <taxon>Paenibacillus</taxon>
    </lineage>
</organism>
<evidence type="ECO:0000313" key="9">
    <source>
        <dbReference type="Proteomes" id="UP001597120"/>
    </source>
</evidence>
<evidence type="ECO:0000256" key="1">
    <source>
        <dbReference type="ARBA" id="ARBA00004651"/>
    </source>
</evidence>
<feature type="transmembrane region" description="Helical" evidence="7">
    <location>
        <begin position="62"/>
        <end position="81"/>
    </location>
</feature>
<evidence type="ECO:0000256" key="4">
    <source>
        <dbReference type="ARBA" id="ARBA00022989"/>
    </source>
</evidence>
<evidence type="ECO:0000256" key="7">
    <source>
        <dbReference type="SAM" id="Phobius"/>
    </source>
</evidence>
<sequence>MKILFKTIAQIGLLLLFASAGNWIAAFLHLPVSGSIIGIALVFILLRIKVIRLDWVESGANWLIRHLLLFFIPAAVGIVQYTDVMARDGSRFLLVILFGTAAVMTCTGLMADYIYRKRRHQHDSDISGHAAANPSNLPRRRPSLRPPQ</sequence>
<dbReference type="Pfam" id="PF03788">
    <property type="entry name" value="LrgA"/>
    <property type="match status" value="1"/>
</dbReference>
<proteinExistence type="predicted"/>
<dbReference type="RefSeq" id="WP_379286059.1">
    <property type="nucleotide sequence ID" value="NZ_JBHTIU010000010.1"/>
</dbReference>
<comment type="subcellular location">
    <subcellularLocation>
        <location evidence="1">Cell membrane</location>
        <topology evidence="1">Multi-pass membrane protein</topology>
    </subcellularLocation>
</comment>
<feature type="transmembrane region" description="Helical" evidence="7">
    <location>
        <begin position="93"/>
        <end position="115"/>
    </location>
</feature>
<dbReference type="InterPro" id="IPR005538">
    <property type="entry name" value="LrgA/CidA"/>
</dbReference>
<dbReference type="PANTHER" id="PTHR33931">
    <property type="entry name" value="HOLIN-LIKE PROTEIN CIDA-RELATED"/>
    <property type="match status" value="1"/>
</dbReference>
<protein>
    <submittedName>
        <fullName evidence="8">CidA/LrgA family protein</fullName>
    </submittedName>
</protein>
<keyword evidence="5 7" id="KW-0472">Membrane</keyword>
<comment type="caution">
    <text evidence="8">The sequence shown here is derived from an EMBL/GenBank/DDBJ whole genome shotgun (WGS) entry which is preliminary data.</text>
</comment>
<dbReference type="Proteomes" id="UP001597120">
    <property type="component" value="Unassembled WGS sequence"/>
</dbReference>
<keyword evidence="2" id="KW-1003">Cell membrane</keyword>
<name>A0ABW3D5G5_9BACL</name>
<dbReference type="NCBIfam" id="NF002460">
    <property type="entry name" value="PRK01658.1"/>
    <property type="match status" value="1"/>
</dbReference>